<dbReference type="Pfam" id="PF12730">
    <property type="entry name" value="ABC2_membrane_4"/>
    <property type="match status" value="1"/>
</dbReference>
<gene>
    <name evidence="2" type="ORF">FE782_23975</name>
</gene>
<protein>
    <recommendedName>
        <fullName evidence="4">ABC transporter permease</fullName>
    </recommendedName>
</protein>
<organism evidence="2 3">
    <name type="scientific">Paenibacillus antri</name>
    <dbReference type="NCBI Taxonomy" id="2582848"/>
    <lineage>
        <taxon>Bacteria</taxon>
        <taxon>Bacillati</taxon>
        <taxon>Bacillota</taxon>
        <taxon>Bacilli</taxon>
        <taxon>Bacillales</taxon>
        <taxon>Paenibacillaceae</taxon>
        <taxon>Paenibacillus</taxon>
    </lineage>
</organism>
<name>A0A5R9G3Y3_9BACL</name>
<keyword evidence="1" id="KW-0812">Transmembrane</keyword>
<dbReference type="EMBL" id="VCIW01000019">
    <property type="protein sequence ID" value="TLS49729.1"/>
    <property type="molecule type" value="Genomic_DNA"/>
</dbReference>
<dbReference type="CDD" id="cd21809">
    <property type="entry name" value="ABC-2_lan_permease-like"/>
    <property type="match status" value="1"/>
</dbReference>
<feature type="transmembrane region" description="Helical" evidence="1">
    <location>
        <begin position="218"/>
        <end position="237"/>
    </location>
</feature>
<dbReference type="AlphaFoldDB" id="A0A5R9G3Y3"/>
<keyword evidence="1" id="KW-1133">Transmembrane helix</keyword>
<evidence type="ECO:0000256" key="1">
    <source>
        <dbReference type="SAM" id="Phobius"/>
    </source>
</evidence>
<sequence>MTFHNVFAAELLKLRKSPIWLLALVSPALMTLVSLFEAAEGGDPWIGTLSNAALLHGLLFLPLLSGVFAAFVCRFEHVGGGWKQLLALPVSRGAVYLSKYAIVMGVLLLTQLFLLAGVLMAGAIRGWPTPIPWDVLAQSLLGGWAACLPIAALQLGASALWQSFAAPLALNVIFTLPSILIANSETYGPWYPWAQPALATIPWAADSFGAFEAPYEKLMLVVAGSFVLFFAAGFAYFQRKTA</sequence>
<feature type="transmembrane region" description="Helical" evidence="1">
    <location>
        <begin position="100"/>
        <end position="124"/>
    </location>
</feature>
<comment type="caution">
    <text evidence="2">The sequence shown here is derived from an EMBL/GenBank/DDBJ whole genome shotgun (WGS) entry which is preliminary data.</text>
</comment>
<feature type="transmembrane region" description="Helical" evidence="1">
    <location>
        <begin position="136"/>
        <end position="157"/>
    </location>
</feature>
<evidence type="ECO:0000313" key="3">
    <source>
        <dbReference type="Proteomes" id="UP000309676"/>
    </source>
</evidence>
<accession>A0A5R9G3Y3</accession>
<feature type="transmembrane region" description="Helical" evidence="1">
    <location>
        <begin position="164"/>
        <end position="182"/>
    </location>
</feature>
<evidence type="ECO:0000313" key="2">
    <source>
        <dbReference type="EMBL" id="TLS49729.1"/>
    </source>
</evidence>
<dbReference type="RefSeq" id="WP_138196882.1">
    <property type="nucleotide sequence ID" value="NZ_VCIW01000019.1"/>
</dbReference>
<feature type="transmembrane region" description="Helical" evidence="1">
    <location>
        <begin position="54"/>
        <end position="73"/>
    </location>
</feature>
<keyword evidence="1" id="KW-0472">Membrane</keyword>
<dbReference type="OrthoDB" id="9781996at2"/>
<keyword evidence="3" id="KW-1185">Reference proteome</keyword>
<proteinExistence type="predicted"/>
<dbReference type="Proteomes" id="UP000309676">
    <property type="component" value="Unassembled WGS sequence"/>
</dbReference>
<evidence type="ECO:0008006" key="4">
    <source>
        <dbReference type="Google" id="ProtNLM"/>
    </source>
</evidence>
<reference evidence="2 3" key="1">
    <citation type="submission" date="2019-05" db="EMBL/GenBank/DDBJ databases">
        <authorList>
            <person name="Narsing Rao M.P."/>
            <person name="Li W.J."/>
        </authorList>
    </citation>
    <scope>NUCLEOTIDE SEQUENCE [LARGE SCALE GENOMIC DNA]</scope>
    <source>
        <strain evidence="2 3">SYSU_K30003</strain>
    </source>
</reference>